<dbReference type="SMART" id="SM00875">
    <property type="entry name" value="BACK"/>
    <property type="match status" value="1"/>
</dbReference>
<keyword evidence="3" id="KW-0009">Actin-binding</keyword>
<dbReference type="Gene3D" id="1.25.40.420">
    <property type="match status" value="1"/>
</dbReference>
<dbReference type="KEGG" id="tut:107364410"/>
<evidence type="ECO:0000313" key="5">
    <source>
        <dbReference type="EnsemblMetazoa" id="tetur12g04651.1"/>
    </source>
</evidence>
<dbReference type="AlphaFoldDB" id="T1KJD4"/>
<gene>
    <name evidence="5" type="primary">107364410</name>
</gene>
<dbReference type="PANTHER" id="PTHR24412">
    <property type="entry name" value="KELCH PROTEIN"/>
    <property type="match status" value="1"/>
</dbReference>
<dbReference type="SUPFAM" id="SSF54695">
    <property type="entry name" value="POZ domain"/>
    <property type="match status" value="1"/>
</dbReference>
<name>T1KJD4_TETUR</name>
<reference evidence="6" key="1">
    <citation type="submission" date="2011-08" db="EMBL/GenBank/DDBJ databases">
        <authorList>
            <person name="Rombauts S."/>
        </authorList>
    </citation>
    <scope>NUCLEOTIDE SEQUENCE</scope>
    <source>
        <strain evidence="6">London</strain>
    </source>
</reference>
<evidence type="ECO:0000313" key="6">
    <source>
        <dbReference type="Proteomes" id="UP000015104"/>
    </source>
</evidence>
<dbReference type="OrthoDB" id="6350321at2759"/>
<keyword evidence="2" id="KW-0677">Repeat</keyword>
<proteinExistence type="predicted"/>
<evidence type="ECO:0000259" key="4">
    <source>
        <dbReference type="PROSITE" id="PS50097"/>
    </source>
</evidence>
<dbReference type="STRING" id="32264.T1KJD4"/>
<sequence length="515" mass="60888">MESKETDQLTIVNRSRTHHISKKLIIGKIPYFQTVLSNDSFMESKENMFKLDFDEQAFQSFLTWVESDHVLIEMKNLINLCTIMDYFGINNYWMDRLVTYFHDKFSISDLPVVIPQVTPISKCINAGTLDAFICRHFLKIASTTVWLNYPIKTIGYICKLDLMVHSEMQVFNAIMKWINFNIDARKDYLEKLLTLVRYCDLDSKDLLKIKENDFVKTFNFKPTFCSHSRCTGDCEFDRSNQYYSVLVEEMHGKDLRIKVLDRSFQLLIKQVFKLDESMPLRLFPNEYVSDIVFDSGSKMIRIDWNQKKYRLIGVNEYKYYYYEIVKCIFTKHEDKCYKIDETRELHSYTGSSLLEFNDQFILISQRTDWQKNNNTEKLICWTAPSDANIEMCLRDYKRNYQTTALDNDIYILNSNRELIQFNIESQRTRRFKRRGKSHLDDLILTSMPGQDKVVLIDKLTRIVDGFNVKDEEWSTIGLLADEMNLTDDQRKSNKLLTLTSAFLRLDTVTSFSDLS</sequence>
<evidence type="ECO:0000256" key="1">
    <source>
        <dbReference type="ARBA" id="ARBA00022441"/>
    </source>
</evidence>
<dbReference type="InterPro" id="IPR000210">
    <property type="entry name" value="BTB/POZ_dom"/>
</dbReference>
<reference evidence="5" key="2">
    <citation type="submission" date="2015-06" db="UniProtKB">
        <authorList>
            <consortium name="EnsemblMetazoa"/>
        </authorList>
    </citation>
    <scope>IDENTIFICATION</scope>
</reference>
<feature type="domain" description="BTB" evidence="4">
    <location>
        <begin position="6"/>
        <end position="74"/>
    </location>
</feature>
<dbReference type="Pfam" id="PF07707">
    <property type="entry name" value="BACK"/>
    <property type="match status" value="1"/>
</dbReference>
<dbReference type="InterPro" id="IPR011705">
    <property type="entry name" value="BACK"/>
</dbReference>
<keyword evidence="1" id="KW-0880">Kelch repeat</keyword>
<dbReference type="EMBL" id="CAEY01000115">
    <property type="status" value="NOT_ANNOTATED_CDS"/>
    <property type="molecule type" value="Genomic_DNA"/>
</dbReference>
<evidence type="ECO:0000256" key="3">
    <source>
        <dbReference type="ARBA" id="ARBA00023203"/>
    </source>
</evidence>
<dbReference type="PANTHER" id="PTHR24412:SF489">
    <property type="entry name" value="RING FINGER DOMAIN AND KELCH REPEAT-CONTAINING PROTEIN DDB_G0271372"/>
    <property type="match status" value="1"/>
</dbReference>
<organism evidence="5 6">
    <name type="scientific">Tetranychus urticae</name>
    <name type="common">Two-spotted spider mite</name>
    <dbReference type="NCBI Taxonomy" id="32264"/>
    <lineage>
        <taxon>Eukaryota</taxon>
        <taxon>Metazoa</taxon>
        <taxon>Ecdysozoa</taxon>
        <taxon>Arthropoda</taxon>
        <taxon>Chelicerata</taxon>
        <taxon>Arachnida</taxon>
        <taxon>Acari</taxon>
        <taxon>Acariformes</taxon>
        <taxon>Trombidiformes</taxon>
        <taxon>Prostigmata</taxon>
        <taxon>Eleutherengona</taxon>
        <taxon>Raphignathae</taxon>
        <taxon>Tetranychoidea</taxon>
        <taxon>Tetranychidae</taxon>
        <taxon>Tetranychus</taxon>
    </lineage>
</organism>
<dbReference type="EnsemblMetazoa" id="tetur12g04651.1">
    <property type="protein sequence ID" value="tetur12g04651.1"/>
    <property type="gene ID" value="tetur12g04651"/>
</dbReference>
<dbReference type="HOGENOM" id="CLU_020442_0_0_1"/>
<protein>
    <recommendedName>
        <fullName evidence="4">BTB domain-containing protein</fullName>
    </recommendedName>
</protein>
<dbReference type="Proteomes" id="UP000015104">
    <property type="component" value="Unassembled WGS sequence"/>
</dbReference>
<keyword evidence="6" id="KW-1185">Reference proteome</keyword>
<dbReference type="PROSITE" id="PS50097">
    <property type="entry name" value="BTB"/>
    <property type="match status" value="1"/>
</dbReference>
<dbReference type="InterPro" id="IPR011333">
    <property type="entry name" value="SKP1/BTB/POZ_sf"/>
</dbReference>
<accession>T1KJD4</accession>
<dbReference type="Gene3D" id="3.30.710.10">
    <property type="entry name" value="Potassium Channel Kv1.1, Chain A"/>
    <property type="match status" value="1"/>
</dbReference>
<evidence type="ECO:0000256" key="2">
    <source>
        <dbReference type="ARBA" id="ARBA00022737"/>
    </source>
</evidence>